<keyword evidence="5 7" id="KW-1133">Transmembrane helix</keyword>
<evidence type="ECO:0000313" key="9">
    <source>
        <dbReference type="Proteomes" id="UP000314986"/>
    </source>
</evidence>
<evidence type="ECO:0000256" key="2">
    <source>
        <dbReference type="ARBA" id="ARBA00010076"/>
    </source>
</evidence>
<dbReference type="GO" id="GO:0005765">
    <property type="term" value="C:lysosomal membrane"/>
    <property type="evidence" value="ECO:0007669"/>
    <property type="project" value="TreeGrafter"/>
</dbReference>
<evidence type="ECO:0000256" key="6">
    <source>
        <dbReference type="ARBA" id="ARBA00023136"/>
    </source>
</evidence>
<accession>A0A4W3KAA9</accession>
<dbReference type="STRING" id="7868.ENSCMIP00000041635"/>
<feature type="transmembrane region" description="Helical" evidence="7">
    <location>
        <begin position="147"/>
        <end position="169"/>
    </location>
</feature>
<keyword evidence="4 7" id="KW-0812">Transmembrane</keyword>
<keyword evidence="3" id="KW-0813">Transport</keyword>
<dbReference type="Ensembl" id="ENSCMIT00000042229.1">
    <property type="protein sequence ID" value="ENSCMIP00000041635.1"/>
    <property type="gene ID" value="ENSCMIG00000017356.1"/>
</dbReference>
<proteinExistence type="inferred from homology"/>
<gene>
    <name evidence="8" type="primary">LOC103179504</name>
</gene>
<evidence type="ECO:0000256" key="7">
    <source>
        <dbReference type="SAM" id="Phobius"/>
    </source>
</evidence>
<evidence type="ECO:0000256" key="5">
    <source>
        <dbReference type="ARBA" id="ARBA00022989"/>
    </source>
</evidence>
<dbReference type="PANTHER" id="PTHR12479">
    <property type="entry name" value="LYSOSOMAL-ASSOCIATED TRANSMEMBRANE PROTEIN"/>
    <property type="match status" value="1"/>
</dbReference>
<reference evidence="8" key="5">
    <citation type="submission" date="2025-09" db="UniProtKB">
        <authorList>
            <consortium name="Ensembl"/>
        </authorList>
    </citation>
    <scope>IDENTIFICATION</scope>
</reference>
<dbReference type="InParanoid" id="A0A4W3KAA9"/>
<comment type="similarity">
    <text evidence="2">Belongs to the LAPTM4/LAPTM5 transporter family.</text>
</comment>
<dbReference type="InterPro" id="IPR004687">
    <property type="entry name" value="LAPTM4/5"/>
</dbReference>
<evidence type="ECO:0000256" key="3">
    <source>
        <dbReference type="ARBA" id="ARBA00022448"/>
    </source>
</evidence>
<dbReference type="InterPro" id="IPR051115">
    <property type="entry name" value="LAPTM_transporter"/>
</dbReference>
<reference evidence="9" key="1">
    <citation type="journal article" date="2006" name="Science">
        <title>Ancient noncoding elements conserved in the human genome.</title>
        <authorList>
            <person name="Venkatesh B."/>
            <person name="Kirkness E.F."/>
            <person name="Loh Y.H."/>
            <person name="Halpern A.L."/>
            <person name="Lee A.P."/>
            <person name="Johnson J."/>
            <person name="Dandona N."/>
            <person name="Viswanathan L.D."/>
            <person name="Tay A."/>
            <person name="Venter J.C."/>
            <person name="Strausberg R.L."/>
            <person name="Brenner S."/>
        </authorList>
    </citation>
    <scope>NUCLEOTIDE SEQUENCE [LARGE SCALE GENOMIC DNA]</scope>
</reference>
<reference evidence="9" key="2">
    <citation type="journal article" date="2007" name="PLoS Biol.">
        <title>Survey sequencing and comparative analysis of the elephant shark (Callorhinchus milii) genome.</title>
        <authorList>
            <person name="Venkatesh B."/>
            <person name="Kirkness E.F."/>
            <person name="Loh Y.H."/>
            <person name="Halpern A.L."/>
            <person name="Lee A.P."/>
            <person name="Johnson J."/>
            <person name="Dandona N."/>
            <person name="Viswanathan L.D."/>
            <person name="Tay A."/>
            <person name="Venter J.C."/>
            <person name="Strausberg R.L."/>
            <person name="Brenner S."/>
        </authorList>
    </citation>
    <scope>NUCLEOTIDE SEQUENCE [LARGE SCALE GENOMIC DNA]</scope>
</reference>
<keyword evidence="6 7" id="KW-0472">Membrane</keyword>
<reference evidence="8" key="4">
    <citation type="submission" date="2025-08" db="UniProtKB">
        <authorList>
            <consortium name="Ensembl"/>
        </authorList>
    </citation>
    <scope>IDENTIFICATION</scope>
</reference>
<keyword evidence="9" id="KW-1185">Reference proteome</keyword>
<feature type="transmembrane region" description="Helical" evidence="7">
    <location>
        <begin position="64"/>
        <end position="84"/>
    </location>
</feature>
<evidence type="ECO:0000256" key="4">
    <source>
        <dbReference type="ARBA" id="ARBA00022692"/>
    </source>
</evidence>
<dbReference type="Proteomes" id="UP000314986">
    <property type="component" value="Unassembled WGS sequence"/>
</dbReference>
<dbReference type="PANTHER" id="PTHR12479:SF2">
    <property type="entry name" value="LYSOSOMAL-ASSOCIATED TRANSMEMBRANE PROTEIN 5"/>
    <property type="match status" value="1"/>
</dbReference>
<comment type="subcellular location">
    <subcellularLocation>
        <location evidence="1">Endomembrane system</location>
        <topology evidence="1">Multi-pass membrane protein</topology>
    </subcellularLocation>
</comment>
<sequence>MVKFVSATYRGSHSCLCCHVRSGCLALAAVYLITWSTMAVVEMVKLFWPDSYTGEIAYKKFDDVSYFVCDLLMVFISAVTIYGIFRYRPRLMAPFLIYLIVEFIVYCIEVLSLYIPLPSYAHPKNYISYVFYFPENDVVSSLSIKVMLMYTVVYAIVLGVKIFLIQSVWNCYKYVKEKEEENSLVQAVMKFRSEVKHISSLSFGAKWIVFVVLPAPFTAYEIYALHNSQRWDA</sequence>
<organism evidence="8 9">
    <name type="scientific">Callorhinchus milii</name>
    <name type="common">Ghost shark</name>
    <dbReference type="NCBI Taxonomy" id="7868"/>
    <lineage>
        <taxon>Eukaryota</taxon>
        <taxon>Metazoa</taxon>
        <taxon>Chordata</taxon>
        <taxon>Craniata</taxon>
        <taxon>Vertebrata</taxon>
        <taxon>Chondrichthyes</taxon>
        <taxon>Holocephali</taxon>
        <taxon>Chimaeriformes</taxon>
        <taxon>Callorhinchidae</taxon>
        <taxon>Callorhinchus</taxon>
    </lineage>
</organism>
<reference evidence="9" key="3">
    <citation type="journal article" date="2014" name="Nature">
        <title>Elephant shark genome provides unique insights into gnathostome evolution.</title>
        <authorList>
            <consortium name="International Elephant Shark Genome Sequencing Consortium"/>
            <person name="Venkatesh B."/>
            <person name="Lee A.P."/>
            <person name="Ravi V."/>
            <person name="Maurya A.K."/>
            <person name="Lian M.M."/>
            <person name="Swann J.B."/>
            <person name="Ohta Y."/>
            <person name="Flajnik M.F."/>
            <person name="Sutoh Y."/>
            <person name="Kasahara M."/>
            <person name="Hoon S."/>
            <person name="Gangu V."/>
            <person name="Roy S.W."/>
            <person name="Irimia M."/>
            <person name="Korzh V."/>
            <person name="Kondrychyn I."/>
            <person name="Lim Z.W."/>
            <person name="Tay B.H."/>
            <person name="Tohari S."/>
            <person name="Kong K.W."/>
            <person name="Ho S."/>
            <person name="Lorente-Galdos B."/>
            <person name="Quilez J."/>
            <person name="Marques-Bonet T."/>
            <person name="Raney B.J."/>
            <person name="Ingham P.W."/>
            <person name="Tay A."/>
            <person name="Hillier L.W."/>
            <person name="Minx P."/>
            <person name="Boehm T."/>
            <person name="Wilson R.K."/>
            <person name="Brenner S."/>
            <person name="Warren W.C."/>
        </authorList>
    </citation>
    <scope>NUCLEOTIDE SEQUENCE [LARGE SCALE GENOMIC DNA]</scope>
</reference>
<name>A0A4W3KAA9_CALMI</name>
<dbReference type="GO" id="GO:0012505">
    <property type="term" value="C:endomembrane system"/>
    <property type="evidence" value="ECO:0007669"/>
    <property type="project" value="UniProtKB-SubCell"/>
</dbReference>
<dbReference type="Pfam" id="PF03821">
    <property type="entry name" value="Mtp"/>
    <property type="match status" value="2"/>
</dbReference>
<evidence type="ECO:0000313" key="8">
    <source>
        <dbReference type="Ensembl" id="ENSCMIP00000041635.1"/>
    </source>
</evidence>
<protein>
    <submittedName>
        <fullName evidence="8">Lysosomal-associated transmembrane protein 4A-like</fullName>
    </submittedName>
</protein>
<dbReference type="AlphaFoldDB" id="A0A4W3KAA9"/>
<feature type="transmembrane region" description="Helical" evidence="7">
    <location>
        <begin position="20"/>
        <end position="44"/>
    </location>
</feature>
<feature type="transmembrane region" description="Helical" evidence="7">
    <location>
        <begin position="96"/>
        <end position="115"/>
    </location>
</feature>
<evidence type="ECO:0000256" key="1">
    <source>
        <dbReference type="ARBA" id="ARBA00004127"/>
    </source>
</evidence>